<reference evidence="2" key="1">
    <citation type="submission" date="2018-02" db="EMBL/GenBank/DDBJ databases">
        <title>Rhizophora mucronata_Transcriptome.</title>
        <authorList>
            <person name="Meera S.P."/>
            <person name="Sreeshan A."/>
            <person name="Augustine A."/>
        </authorList>
    </citation>
    <scope>NUCLEOTIDE SEQUENCE</scope>
    <source>
        <tissue evidence="2">Leaf</tissue>
    </source>
</reference>
<evidence type="ECO:0000256" key="1">
    <source>
        <dbReference type="SAM" id="MobiDB-lite"/>
    </source>
</evidence>
<accession>A0A2P2N3X4</accession>
<feature type="region of interest" description="Disordered" evidence="1">
    <location>
        <begin position="1"/>
        <end position="21"/>
    </location>
</feature>
<dbReference type="EMBL" id="GGEC01056690">
    <property type="protein sequence ID" value="MBX37174.1"/>
    <property type="molecule type" value="Transcribed_RNA"/>
</dbReference>
<name>A0A2P2N3X4_RHIMU</name>
<proteinExistence type="predicted"/>
<dbReference type="AlphaFoldDB" id="A0A2P2N3X4"/>
<protein>
    <submittedName>
        <fullName evidence="2">Uncharacterized protein</fullName>
    </submittedName>
</protein>
<evidence type="ECO:0000313" key="2">
    <source>
        <dbReference type="EMBL" id="MBX37174.1"/>
    </source>
</evidence>
<organism evidence="2">
    <name type="scientific">Rhizophora mucronata</name>
    <name type="common">Asiatic mangrove</name>
    <dbReference type="NCBI Taxonomy" id="61149"/>
    <lineage>
        <taxon>Eukaryota</taxon>
        <taxon>Viridiplantae</taxon>
        <taxon>Streptophyta</taxon>
        <taxon>Embryophyta</taxon>
        <taxon>Tracheophyta</taxon>
        <taxon>Spermatophyta</taxon>
        <taxon>Magnoliopsida</taxon>
        <taxon>eudicotyledons</taxon>
        <taxon>Gunneridae</taxon>
        <taxon>Pentapetalae</taxon>
        <taxon>rosids</taxon>
        <taxon>fabids</taxon>
        <taxon>Malpighiales</taxon>
        <taxon>Rhizophoraceae</taxon>
        <taxon>Rhizophora</taxon>
    </lineage>
</organism>
<sequence length="21" mass="2524">MSKLKRKSRAAKYAKPKKKYL</sequence>